<evidence type="ECO:0000256" key="8">
    <source>
        <dbReference type="ARBA" id="ARBA00023242"/>
    </source>
</evidence>
<dbReference type="Proteomes" id="UP000504610">
    <property type="component" value="Chromosome 1"/>
</dbReference>
<accession>A0A6J0JTX8</accession>
<evidence type="ECO:0000256" key="9">
    <source>
        <dbReference type="PROSITE-ProRule" id="PRU00470"/>
    </source>
</evidence>
<name>A0A6J0JTX8_RAPSA</name>
<dbReference type="AlphaFoldDB" id="A0A6J0JTX8"/>
<dbReference type="PROSITE" id="PS51141">
    <property type="entry name" value="ZF_SBP"/>
    <property type="match status" value="1"/>
</dbReference>
<organism evidence="12 13">
    <name type="scientific">Raphanus sativus</name>
    <name type="common">Radish</name>
    <name type="synonym">Raphanus raphanistrum var. sativus</name>
    <dbReference type="NCBI Taxonomy" id="3726"/>
    <lineage>
        <taxon>Eukaryota</taxon>
        <taxon>Viridiplantae</taxon>
        <taxon>Streptophyta</taxon>
        <taxon>Embryophyta</taxon>
        <taxon>Tracheophyta</taxon>
        <taxon>Spermatophyta</taxon>
        <taxon>Magnoliopsida</taxon>
        <taxon>eudicotyledons</taxon>
        <taxon>Gunneridae</taxon>
        <taxon>Pentapetalae</taxon>
        <taxon>rosids</taxon>
        <taxon>malvids</taxon>
        <taxon>Brassicales</taxon>
        <taxon>Brassicaceae</taxon>
        <taxon>Brassiceae</taxon>
        <taxon>Raphanus</taxon>
    </lineage>
</organism>
<keyword evidence="3 9" id="KW-0863">Zinc-finger</keyword>
<feature type="region of interest" description="Disordered" evidence="10">
    <location>
        <begin position="15"/>
        <end position="47"/>
    </location>
</feature>
<reference evidence="13" key="2">
    <citation type="submission" date="2025-08" db="UniProtKB">
        <authorList>
            <consortium name="RefSeq"/>
        </authorList>
    </citation>
    <scope>IDENTIFICATION</scope>
    <source>
        <tissue evidence="13">Leaf</tissue>
    </source>
</reference>
<dbReference type="RefSeq" id="XP_018439145.2">
    <property type="nucleotide sequence ID" value="XM_018583643.2"/>
</dbReference>
<dbReference type="InterPro" id="IPR044817">
    <property type="entry name" value="SBP-like"/>
</dbReference>
<dbReference type="GO" id="GO:0008270">
    <property type="term" value="F:zinc ion binding"/>
    <property type="evidence" value="ECO:0007669"/>
    <property type="project" value="UniProtKB-KW"/>
</dbReference>
<feature type="compositionally biased region" description="Low complexity" evidence="10">
    <location>
        <begin position="279"/>
        <end position="299"/>
    </location>
</feature>
<evidence type="ECO:0000259" key="11">
    <source>
        <dbReference type="PROSITE" id="PS51141"/>
    </source>
</evidence>
<dbReference type="GO" id="GO:0003677">
    <property type="term" value="F:DNA binding"/>
    <property type="evidence" value="ECO:0007669"/>
    <property type="project" value="UniProtKB-KW"/>
</dbReference>
<dbReference type="PANTHER" id="PTHR31251:SF169">
    <property type="entry name" value="SQUAMOSA PROMOTER-BINDING-LIKE PROTEIN 8"/>
    <property type="match status" value="1"/>
</dbReference>
<dbReference type="GO" id="GO:0005634">
    <property type="term" value="C:nucleus"/>
    <property type="evidence" value="ECO:0007669"/>
    <property type="project" value="UniProtKB-SubCell"/>
</dbReference>
<keyword evidence="2" id="KW-0479">Metal-binding</keyword>
<evidence type="ECO:0000256" key="7">
    <source>
        <dbReference type="ARBA" id="ARBA00023163"/>
    </source>
</evidence>
<feature type="compositionally biased region" description="Polar residues" evidence="10">
    <location>
        <begin position="264"/>
        <end position="278"/>
    </location>
</feature>
<dbReference type="Pfam" id="PF03110">
    <property type="entry name" value="SBP"/>
    <property type="match status" value="1"/>
</dbReference>
<feature type="region of interest" description="Disordered" evidence="10">
    <location>
        <begin position="254"/>
        <end position="331"/>
    </location>
</feature>
<evidence type="ECO:0000256" key="1">
    <source>
        <dbReference type="ARBA" id="ARBA00004123"/>
    </source>
</evidence>
<dbReference type="KEGG" id="rsz:108811578"/>
<keyword evidence="6" id="KW-0238">DNA-binding</keyword>
<dbReference type="Gene3D" id="4.10.1100.10">
    <property type="entry name" value="Transcription factor, SBP-box domain"/>
    <property type="match status" value="1"/>
</dbReference>
<keyword evidence="7" id="KW-0804">Transcription</keyword>
<dbReference type="PANTHER" id="PTHR31251">
    <property type="entry name" value="SQUAMOSA PROMOTER-BINDING-LIKE PROTEIN 4"/>
    <property type="match status" value="1"/>
</dbReference>
<dbReference type="InterPro" id="IPR036893">
    <property type="entry name" value="SBP_sf"/>
</dbReference>
<protein>
    <submittedName>
        <fullName evidence="13">Squamosa promoter-binding-like protein 8</fullName>
    </submittedName>
</protein>
<proteinExistence type="predicted"/>
<evidence type="ECO:0000256" key="2">
    <source>
        <dbReference type="ARBA" id="ARBA00022723"/>
    </source>
</evidence>
<keyword evidence="12" id="KW-1185">Reference proteome</keyword>
<reference evidence="12" key="1">
    <citation type="journal article" date="2019" name="Database">
        <title>The radish genome database (RadishGD): an integrated information resource for radish genomics.</title>
        <authorList>
            <person name="Yu H.J."/>
            <person name="Baek S."/>
            <person name="Lee Y.J."/>
            <person name="Cho A."/>
            <person name="Mun J.H."/>
        </authorList>
    </citation>
    <scope>NUCLEOTIDE SEQUENCE [LARGE SCALE GENOMIC DNA]</scope>
    <source>
        <strain evidence="12">cv. WK10039</strain>
    </source>
</reference>
<gene>
    <name evidence="13" type="primary">LOC108811578</name>
</gene>
<feature type="compositionally biased region" description="Low complexity" evidence="10">
    <location>
        <begin position="310"/>
        <end position="331"/>
    </location>
</feature>
<keyword evidence="5" id="KW-0805">Transcription regulation</keyword>
<evidence type="ECO:0000256" key="3">
    <source>
        <dbReference type="ARBA" id="ARBA00022771"/>
    </source>
</evidence>
<dbReference type="SUPFAM" id="SSF103612">
    <property type="entry name" value="SBT domain"/>
    <property type="match status" value="1"/>
</dbReference>
<dbReference type="FunFam" id="4.10.1100.10:FF:000001">
    <property type="entry name" value="Squamosa promoter-binding-like protein 14"/>
    <property type="match status" value="1"/>
</dbReference>
<evidence type="ECO:0000313" key="13">
    <source>
        <dbReference type="RefSeq" id="XP_018439145.2"/>
    </source>
</evidence>
<dbReference type="GeneID" id="108811578"/>
<keyword evidence="4" id="KW-0862">Zinc</keyword>
<keyword evidence="8" id="KW-0539">Nucleus</keyword>
<dbReference type="OrthoDB" id="514967at2759"/>
<sequence length="331" mass="37156">MLDYEWDNPSVIMLSGEDRSHHHQQQQEPDPTRVLSIFDPTHTHHNQSSYNNISPPLFSSFSNQQQQLTVYGHQTNNNQFHPSFLYDPRTTTTYAPASDSMYGHPHHSALFSFDQTGPGSGSSYNFLIPKTEVDVSRPLDFTSNRIGLNLGGRTYFSAADDDFVSRLYRRSRPGHELGMGNTLSTPRCQAEGCNADLSHAKHYHRRHKVCEFHSKASTVVAAGLSQRFCQQCSRFHLLSEFDNGKRSCRKRLADHNRRRRKCHQSSSKPTPDITTNPQSPNDSGVKSSSSPSNSLPTISLECFRQKQFQTTTTPSSSTSASSSNSMFFSSG</sequence>
<feature type="domain" description="SBP-type" evidence="11">
    <location>
        <begin position="185"/>
        <end position="262"/>
    </location>
</feature>
<evidence type="ECO:0000256" key="5">
    <source>
        <dbReference type="ARBA" id="ARBA00023015"/>
    </source>
</evidence>
<comment type="subcellular location">
    <subcellularLocation>
        <location evidence="1">Nucleus</location>
    </subcellularLocation>
</comment>
<evidence type="ECO:0000313" key="12">
    <source>
        <dbReference type="Proteomes" id="UP000504610"/>
    </source>
</evidence>
<dbReference type="InterPro" id="IPR004333">
    <property type="entry name" value="SBP_dom"/>
</dbReference>
<evidence type="ECO:0000256" key="6">
    <source>
        <dbReference type="ARBA" id="ARBA00023125"/>
    </source>
</evidence>
<evidence type="ECO:0000256" key="10">
    <source>
        <dbReference type="SAM" id="MobiDB-lite"/>
    </source>
</evidence>
<evidence type="ECO:0000256" key="4">
    <source>
        <dbReference type="ARBA" id="ARBA00022833"/>
    </source>
</evidence>